<dbReference type="Gene3D" id="3.40.50.300">
    <property type="entry name" value="P-loop containing nucleotide triphosphate hydrolases"/>
    <property type="match status" value="1"/>
</dbReference>
<keyword evidence="14" id="KW-1185">Reference proteome</keyword>
<dbReference type="Proteomes" id="UP000054350">
    <property type="component" value="Unassembled WGS sequence"/>
</dbReference>
<feature type="region of interest" description="Disordered" evidence="10">
    <location>
        <begin position="1"/>
        <end position="52"/>
    </location>
</feature>
<evidence type="ECO:0000256" key="4">
    <source>
        <dbReference type="ARBA" id="ARBA00022692"/>
    </source>
</evidence>
<comment type="subcellular location">
    <subcellularLocation>
        <location evidence="1">Membrane</location>
        <topology evidence="1">Multi-pass membrane protein</topology>
    </subcellularLocation>
</comment>
<dbReference type="SUPFAM" id="SSF52540">
    <property type="entry name" value="P-loop containing nucleoside triphosphate hydrolases"/>
    <property type="match status" value="1"/>
</dbReference>
<dbReference type="eggNOG" id="KOG0059">
    <property type="taxonomic scope" value="Eukaryota"/>
</dbReference>
<dbReference type="FunFam" id="3.40.50.300:FF:000335">
    <property type="entry name" value="ATP binding cassette subfamily A member 5"/>
    <property type="match status" value="1"/>
</dbReference>
<keyword evidence="4 11" id="KW-0812">Transmembrane</keyword>
<feature type="region of interest" description="Disordered" evidence="10">
    <location>
        <begin position="69"/>
        <end position="98"/>
    </location>
</feature>
<accession>A0A0L0S6G7</accession>
<evidence type="ECO:0000313" key="14">
    <source>
        <dbReference type="Proteomes" id="UP000054350"/>
    </source>
</evidence>
<dbReference type="SMART" id="SM00382">
    <property type="entry name" value="AAA"/>
    <property type="match status" value="1"/>
</dbReference>
<feature type="transmembrane region" description="Helical" evidence="11">
    <location>
        <begin position="499"/>
        <end position="523"/>
    </location>
</feature>
<dbReference type="InterPro" id="IPR027417">
    <property type="entry name" value="P-loop_NTPase"/>
</dbReference>
<feature type="domain" description="ABC transporter" evidence="12">
    <location>
        <begin position="727"/>
        <end position="957"/>
    </location>
</feature>
<evidence type="ECO:0000256" key="11">
    <source>
        <dbReference type="SAM" id="Phobius"/>
    </source>
</evidence>
<feature type="compositionally biased region" description="Basic and acidic residues" evidence="10">
    <location>
        <begin position="1"/>
        <end position="10"/>
    </location>
</feature>
<evidence type="ECO:0000256" key="8">
    <source>
        <dbReference type="ARBA" id="ARBA00022989"/>
    </source>
</evidence>
<proteinExistence type="inferred from homology"/>
<feature type="compositionally biased region" description="Polar residues" evidence="10">
    <location>
        <begin position="76"/>
        <end position="85"/>
    </location>
</feature>
<dbReference type="InterPro" id="IPR003439">
    <property type="entry name" value="ABC_transporter-like_ATP-bd"/>
</dbReference>
<dbReference type="GO" id="GO:0140359">
    <property type="term" value="F:ABC-type transporter activity"/>
    <property type="evidence" value="ECO:0007669"/>
    <property type="project" value="InterPro"/>
</dbReference>
<evidence type="ECO:0000256" key="1">
    <source>
        <dbReference type="ARBA" id="ARBA00004141"/>
    </source>
</evidence>
<evidence type="ECO:0000313" key="13">
    <source>
        <dbReference type="EMBL" id="KNE58020.1"/>
    </source>
</evidence>
<evidence type="ECO:0000256" key="6">
    <source>
        <dbReference type="ARBA" id="ARBA00022741"/>
    </source>
</evidence>
<evidence type="ECO:0000256" key="3">
    <source>
        <dbReference type="ARBA" id="ARBA00022448"/>
    </source>
</evidence>
<evidence type="ECO:0000256" key="9">
    <source>
        <dbReference type="ARBA" id="ARBA00023136"/>
    </source>
</evidence>
<name>A0A0L0S6G7_ALLM3</name>
<gene>
    <name evidence="13" type="ORF">AMAG_04847</name>
</gene>
<keyword evidence="7" id="KW-0067">ATP-binding</keyword>
<organism evidence="13 14">
    <name type="scientific">Allomyces macrogynus (strain ATCC 38327)</name>
    <name type="common">Allomyces javanicus var. macrogynus</name>
    <dbReference type="NCBI Taxonomy" id="578462"/>
    <lineage>
        <taxon>Eukaryota</taxon>
        <taxon>Fungi</taxon>
        <taxon>Fungi incertae sedis</taxon>
        <taxon>Blastocladiomycota</taxon>
        <taxon>Blastocladiomycetes</taxon>
        <taxon>Blastocladiales</taxon>
        <taxon>Blastocladiaceae</taxon>
        <taxon>Allomyces</taxon>
    </lineage>
</organism>
<dbReference type="PANTHER" id="PTHR19229:SF36">
    <property type="entry name" value="ATP-BINDING CASSETTE SUB-FAMILY A MEMBER 2"/>
    <property type="match status" value="1"/>
</dbReference>
<keyword evidence="3" id="KW-0813">Transport</keyword>
<protein>
    <recommendedName>
        <fullName evidence="12">ABC transporter domain-containing protein</fullName>
    </recommendedName>
</protein>
<dbReference type="Pfam" id="PF00005">
    <property type="entry name" value="ABC_tran"/>
    <property type="match status" value="1"/>
</dbReference>
<dbReference type="CDD" id="cd03263">
    <property type="entry name" value="ABC_subfamily_A"/>
    <property type="match status" value="1"/>
</dbReference>
<keyword evidence="9 11" id="KW-0472">Membrane</keyword>
<evidence type="ECO:0000259" key="12">
    <source>
        <dbReference type="PROSITE" id="PS50893"/>
    </source>
</evidence>
<reference evidence="13 14" key="1">
    <citation type="submission" date="2009-11" db="EMBL/GenBank/DDBJ databases">
        <title>Annotation of Allomyces macrogynus ATCC 38327.</title>
        <authorList>
            <consortium name="The Broad Institute Genome Sequencing Platform"/>
            <person name="Russ C."/>
            <person name="Cuomo C."/>
            <person name="Burger G."/>
            <person name="Gray M.W."/>
            <person name="Holland P.W.H."/>
            <person name="King N."/>
            <person name="Lang F.B.F."/>
            <person name="Roger A.J."/>
            <person name="Ruiz-Trillo I."/>
            <person name="Young S.K."/>
            <person name="Zeng Q."/>
            <person name="Gargeya S."/>
            <person name="Fitzgerald M."/>
            <person name="Haas B."/>
            <person name="Abouelleil A."/>
            <person name="Alvarado L."/>
            <person name="Arachchi H.M."/>
            <person name="Berlin A."/>
            <person name="Chapman S.B."/>
            <person name="Gearin G."/>
            <person name="Goldberg J."/>
            <person name="Griggs A."/>
            <person name="Gujja S."/>
            <person name="Hansen M."/>
            <person name="Heiman D."/>
            <person name="Howarth C."/>
            <person name="Larimer J."/>
            <person name="Lui A."/>
            <person name="MacDonald P.J.P."/>
            <person name="McCowen C."/>
            <person name="Montmayeur A."/>
            <person name="Murphy C."/>
            <person name="Neiman D."/>
            <person name="Pearson M."/>
            <person name="Priest M."/>
            <person name="Roberts A."/>
            <person name="Saif S."/>
            <person name="Shea T."/>
            <person name="Sisk P."/>
            <person name="Stolte C."/>
            <person name="Sykes S."/>
            <person name="Wortman J."/>
            <person name="Nusbaum C."/>
            <person name="Birren B."/>
        </authorList>
    </citation>
    <scope>NUCLEOTIDE SEQUENCE [LARGE SCALE GENOMIC DNA]</scope>
    <source>
        <strain evidence="13 14">ATCC 38327</strain>
    </source>
</reference>
<feature type="transmembrane region" description="Helical" evidence="11">
    <location>
        <begin position="463"/>
        <end position="487"/>
    </location>
</feature>
<evidence type="ECO:0000256" key="2">
    <source>
        <dbReference type="ARBA" id="ARBA00008869"/>
    </source>
</evidence>
<evidence type="ECO:0000256" key="10">
    <source>
        <dbReference type="SAM" id="MobiDB-lite"/>
    </source>
</evidence>
<dbReference type="GO" id="GO:0016887">
    <property type="term" value="F:ATP hydrolysis activity"/>
    <property type="evidence" value="ECO:0007669"/>
    <property type="project" value="InterPro"/>
</dbReference>
<dbReference type="InterPro" id="IPR003593">
    <property type="entry name" value="AAA+_ATPase"/>
</dbReference>
<dbReference type="EMBL" id="GG745332">
    <property type="protein sequence ID" value="KNE58020.1"/>
    <property type="molecule type" value="Genomic_DNA"/>
</dbReference>
<dbReference type="InterPro" id="IPR026082">
    <property type="entry name" value="ABCA"/>
</dbReference>
<feature type="transmembrane region" description="Helical" evidence="11">
    <location>
        <begin position="529"/>
        <end position="549"/>
    </location>
</feature>
<reference evidence="14" key="2">
    <citation type="submission" date="2009-11" db="EMBL/GenBank/DDBJ databases">
        <title>The Genome Sequence of Allomyces macrogynus strain ATCC 38327.</title>
        <authorList>
            <consortium name="The Broad Institute Genome Sequencing Platform"/>
            <person name="Russ C."/>
            <person name="Cuomo C."/>
            <person name="Shea T."/>
            <person name="Young S.K."/>
            <person name="Zeng Q."/>
            <person name="Koehrsen M."/>
            <person name="Haas B."/>
            <person name="Borodovsky M."/>
            <person name="Guigo R."/>
            <person name="Alvarado L."/>
            <person name="Berlin A."/>
            <person name="Borenstein D."/>
            <person name="Chen Z."/>
            <person name="Engels R."/>
            <person name="Freedman E."/>
            <person name="Gellesch M."/>
            <person name="Goldberg J."/>
            <person name="Griggs A."/>
            <person name="Gujja S."/>
            <person name="Heiman D."/>
            <person name="Hepburn T."/>
            <person name="Howarth C."/>
            <person name="Jen D."/>
            <person name="Larson L."/>
            <person name="Lewis B."/>
            <person name="Mehta T."/>
            <person name="Park D."/>
            <person name="Pearson M."/>
            <person name="Roberts A."/>
            <person name="Saif S."/>
            <person name="Shenoy N."/>
            <person name="Sisk P."/>
            <person name="Stolte C."/>
            <person name="Sykes S."/>
            <person name="Walk T."/>
            <person name="White J."/>
            <person name="Yandava C."/>
            <person name="Burger G."/>
            <person name="Gray M.W."/>
            <person name="Holland P.W.H."/>
            <person name="King N."/>
            <person name="Lang F.B.F."/>
            <person name="Roger A.J."/>
            <person name="Ruiz-Trillo I."/>
            <person name="Lander E."/>
            <person name="Nusbaum C."/>
        </authorList>
    </citation>
    <scope>NUCLEOTIDE SEQUENCE [LARGE SCALE GENOMIC DNA]</scope>
    <source>
        <strain evidence="14">ATCC 38327</strain>
    </source>
</reference>
<evidence type="ECO:0000256" key="5">
    <source>
        <dbReference type="ARBA" id="ARBA00022737"/>
    </source>
</evidence>
<evidence type="ECO:0000256" key="7">
    <source>
        <dbReference type="ARBA" id="ARBA00022840"/>
    </source>
</evidence>
<feature type="transmembrane region" description="Helical" evidence="11">
    <location>
        <begin position="138"/>
        <end position="160"/>
    </location>
</feature>
<dbReference type="AlphaFoldDB" id="A0A0L0S6G7"/>
<keyword evidence="5" id="KW-0677">Repeat</keyword>
<dbReference type="VEuPathDB" id="FungiDB:AMAG_04847"/>
<dbReference type="STRING" id="578462.A0A0L0S6G7"/>
<keyword evidence="8 11" id="KW-1133">Transmembrane helix</keyword>
<dbReference type="OrthoDB" id="8061355at2759"/>
<dbReference type="GO" id="GO:0016020">
    <property type="term" value="C:membrane"/>
    <property type="evidence" value="ECO:0007669"/>
    <property type="project" value="UniProtKB-SubCell"/>
</dbReference>
<dbReference type="GO" id="GO:0005319">
    <property type="term" value="F:lipid transporter activity"/>
    <property type="evidence" value="ECO:0007669"/>
    <property type="project" value="TreeGrafter"/>
</dbReference>
<feature type="transmembrane region" description="Helical" evidence="11">
    <location>
        <begin position="599"/>
        <end position="621"/>
    </location>
</feature>
<dbReference type="PANTHER" id="PTHR19229">
    <property type="entry name" value="ATP-BINDING CASSETTE TRANSPORTER SUBFAMILY A ABCA"/>
    <property type="match status" value="1"/>
</dbReference>
<sequence length="1111" mass="118910">MARALPEQRHAPQRPAQPPVNPVPAISTSRSDRRFNSLSSLNSMSTPAPSAGAVSAPALLASTDTIQASHADRPLSPTTSPSNDPSARRLNHPAALSRSGNGTLASLASLASRDANWSHAWSAMLRLRVLLYSRNRGYAILGLVFPTAMICIAIGMSAAISSGIPDMGKVGSTTTIPMAAPVAAGFAEPPRSNVFVASAPDDLSSAMRAIEAGITGVLNGGRRAIHADPLNIAWRDVDGADGLGKYQWDVLARSPPAAVAEAIVNGNPSPDRVNVTVDQTQPISGLMLSRLSPPSAVLSNGDAASLGMSLIINGDQSRTGSVKTKRVPALVLTAVHDSVQMLLPMRPDSAHFETAAASDGLTSANTFGSIAQRLFPQINAWMGNQSDQAAAAASLPWLVRLNPSLSTFPVQPSDLIDVSVSIVPPFATYGLYFMTSFFTEQLVAERLDGQFGYLLTNALSAKAYFGTFFMISYLFALLPVLVSLIVLGVWTKWAAHSSVVGLVLLYLFFAAVVVTGSGLLSFMFRSKGAVGPILGFGSAIVTFLPYFIADFALKSAISNHAIILLSIVLPSFGFYQVLFKMAEGYRIGAPLTALGFDNVLLPVILIMLAQTLIAFPLTLVLSDMATTQRSFVQVLHSWISPEPSLDDEDQLLPSARPAAAESERTTMPARDGPHPNAAIPLDPILLAEKERLAAGRDVADDVLRVEGLGIEFEINTGAPARRWWMFWRKEDAAAPAKKINRVLDDLWFSVKHNECFGYLGANGAGKSTTINILIGQLRPTAGRAYIAGLPVVPFHPGIKRVVGVCPQHDLTFPDLTVREHLEVFAAIKGFEPAVYDQVVRAAMKDMELTPVEHVASKSLSGGNRRRLSIAIACLGRPRCVILDEPTTGVDVAIRRTIWDSLRALKQHTAVVLVTHAMDEADALCDRVGVMVNGSLLTLAPPQRLKSLYGASYQARLRCHSADAANAAADTLVKAFPPGSVAVSQALGRSVQLDLSLESQHAAENVTKLPDGRTVLSAEAIEHRNRHTAQFLARVFQVVQVNRAKWALEEWSIGQTTLAQVFIELAKHQKSHMEEEQQQEEDERAAADLTARGPAMLGVSALTVTPLASTNP</sequence>
<dbReference type="GO" id="GO:0005524">
    <property type="term" value="F:ATP binding"/>
    <property type="evidence" value="ECO:0007669"/>
    <property type="project" value="UniProtKB-KW"/>
</dbReference>
<comment type="similarity">
    <text evidence="2">Belongs to the ABC transporter superfamily. ABCA family.</text>
</comment>
<feature type="transmembrane region" description="Helical" evidence="11">
    <location>
        <begin position="561"/>
        <end position="579"/>
    </location>
</feature>
<keyword evidence="6" id="KW-0547">Nucleotide-binding</keyword>
<dbReference type="PROSITE" id="PS50893">
    <property type="entry name" value="ABC_TRANSPORTER_2"/>
    <property type="match status" value="1"/>
</dbReference>
<feature type="compositionally biased region" description="Polar residues" evidence="10">
    <location>
        <begin position="36"/>
        <end position="46"/>
    </location>
</feature>